<dbReference type="RefSeq" id="WP_061271617.1">
    <property type="nucleotide sequence ID" value="NZ_CBCRXN010000013.1"/>
</dbReference>
<dbReference type="Gene3D" id="3.40.50.1700">
    <property type="entry name" value="Glycoside hydrolase family 3 C-terminal domain"/>
    <property type="match status" value="1"/>
</dbReference>
<evidence type="ECO:0000313" key="6">
    <source>
        <dbReference type="Proteomes" id="UP000248257"/>
    </source>
</evidence>
<feature type="domain" description="Fibronectin type III-like" evidence="4">
    <location>
        <begin position="651"/>
        <end position="717"/>
    </location>
</feature>
<comment type="caution">
    <text evidence="5">The sequence shown here is derived from an EMBL/GenBank/DDBJ whole genome shotgun (WGS) entry which is preliminary data.</text>
</comment>
<feature type="chain" id="PRO_5016463430" evidence="3">
    <location>
        <begin position="21"/>
        <end position="735"/>
    </location>
</feature>
<dbReference type="InterPro" id="IPR050288">
    <property type="entry name" value="Cellulose_deg_GH3"/>
</dbReference>
<evidence type="ECO:0000256" key="2">
    <source>
        <dbReference type="ARBA" id="ARBA00022801"/>
    </source>
</evidence>
<accession>A0A318PRL1</accession>
<comment type="similarity">
    <text evidence="1">Belongs to the glycosyl hydrolase 3 family.</text>
</comment>
<organism evidence="5 6">
    <name type="scientific">Komagataeibacter xylinus</name>
    <name type="common">Gluconacetobacter xylinus</name>
    <dbReference type="NCBI Taxonomy" id="28448"/>
    <lineage>
        <taxon>Bacteria</taxon>
        <taxon>Pseudomonadati</taxon>
        <taxon>Pseudomonadota</taxon>
        <taxon>Alphaproteobacteria</taxon>
        <taxon>Acetobacterales</taxon>
        <taxon>Acetobacteraceae</taxon>
        <taxon>Komagataeibacter</taxon>
    </lineage>
</organism>
<sequence length="735" mass="78248">MRLSRKIFLLSAVTCGVALAQMPAFARHAHDGGGDPADSRARQLLATMSLEDKMSLLFSVDGGGFNGSVAPPGGLGSAAYLRAPKGSGLPDLQISDAGLGVRNPAHIRKNGAAVSLPSGQSTASTWDMDMARQAGVMIGREAWQSGFNVLLGGGADLTRDPRGGRNFEYAGEDPLQTGRMVGSTIAGVQSQHVISTLKHYAMNDLETSRMTMSADIDPAAMRESDLLGFEIALETGHPGAVMCSYNRVNDLYACENPYLLTSTLKQDWHYPGFVMSDWGGTHSSARAALAGLDQESAGDHTDARPYFRALLAADVKAGRVPEARINDMAQRIVRSLFAVGLVDQPPQQKPLDVVTDTLVAQKDEEEGAVLLRNQGNILPLSPTARIAVIGGHADAGVISGGGSSQVEPIGGEAVKGPGKKEWPGDPVYFPSSPLRAMKAEAPNARITYDSGTNIASAVRAARAADVVVVYATQFTFEGMDAPSMHLDDNADALITAVAAANPRTVVVMETGDPVLMPWNNSVAGVLEAWFPGSGGGPAIARLLFGKVAPSGHLTMTFPQAESQLAHPDIAGVTADNVFEMQFHTDQELVYDEGSDVGYRWFDRNHLKPLYPFGYGLTYTTFSTDGLKVAERHGQVTATFNVHNTGTRPGVDVPQVYVGLPDGGARRLAGWQRISLAPGESREVSVQLDPRLLAHFDGKHDRWSVPSGTFRVWLASCATDDSQQATMHLHGRTMAP</sequence>
<dbReference type="PANTHER" id="PTHR42715:SF10">
    <property type="entry name" value="BETA-GLUCOSIDASE"/>
    <property type="match status" value="1"/>
</dbReference>
<dbReference type="InterPro" id="IPR017853">
    <property type="entry name" value="GH"/>
</dbReference>
<proteinExistence type="inferred from homology"/>
<gene>
    <name evidence="5" type="ORF">CFR75_02210</name>
</gene>
<protein>
    <submittedName>
        <fullName evidence="5">Glycosyl hydrolase</fullName>
    </submittedName>
</protein>
<dbReference type="InterPro" id="IPR026891">
    <property type="entry name" value="Fn3-like"/>
</dbReference>
<evidence type="ECO:0000259" key="4">
    <source>
        <dbReference type="SMART" id="SM01217"/>
    </source>
</evidence>
<dbReference type="PANTHER" id="PTHR42715">
    <property type="entry name" value="BETA-GLUCOSIDASE"/>
    <property type="match status" value="1"/>
</dbReference>
<dbReference type="EMBL" id="NKUC01000002">
    <property type="protein sequence ID" value="PYD58539.1"/>
    <property type="molecule type" value="Genomic_DNA"/>
</dbReference>
<dbReference type="Gene3D" id="2.60.40.10">
    <property type="entry name" value="Immunoglobulins"/>
    <property type="match status" value="1"/>
</dbReference>
<feature type="signal peptide" evidence="3">
    <location>
        <begin position="1"/>
        <end position="20"/>
    </location>
</feature>
<keyword evidence="6" id="KW-1185">Reference proteome</keyword>
<dbReference type="OrthoDB" id="9781691at2"/>
<evidence type="ECO:0000313" key="5">
    <source>
        <dbReference type="EMBL" id="PYD58539.1"/>
    </source>
</evidence>
<dbReference type="InterPro" id="IPR001764">
    <property type="entry name" value="Glyco_hydro_3_N"/>
</dbReference>
<dbReference type="GO" id="GO:0005975">
    <property type="term" value="P:carbohydrate metabolic process"/>
    <property type="evidence" value="ECO:0007669"/>
    <property type="project" value="InterPro"/>
</dbReference>
<evidence type="ECO:0000256" key="1">
    <source>
        <dbReference type="ARBA" id="ARBA00005336"/>
    </source>
</evidence>
<dbReference type="SUPFAM" id="SSF52279">
    <property type="entry name" value="Beta-D-glucan exohydrolase, C-terminal domain"/>
    <property type="match status" value="1"/>
</dbReference>
<dbReference type="InterPro" id="IPR036881">
    <property type="entry name" value="Glyco_hydro_3_C_sf"/>
</dbReference>
<keyword evidence="3" id="KW-0732">Signal</keyword>
<dbReference type="Pfam" id="PF00933">
    <property type="entry name" value="Glyco_hydro_3"/>
    <property type="match status" value="1"/>
</dbReference>
<dbReference type="Proteomes" id="UP000248257">
    <property type="component" value="Unassembled WGS sequence"/>
</dbReference>
<dbReference type="GO" id="GO:0004553">
    <property type="term" value="F:hydrolase activity, hydrolyzing O-glycosyl compounds"/>
    <property type="evidence" value="ECO:0007669"/>
    <property type="project" value="InterPro"/>
</dbReference>
<dbReference type="InterPro" id="IPR002772">
    <property type="entry name" value="Glyco_hydro_3_C"/>
</dbReference>
<dbReference type="Pfam" id="PF14310">
    <property type="entry name" value="Fn3-like"/>
    <property type="match status" value="1"/>
</dbReference>
<dbReference type="InterPro" id="IPR013783">
    <property type="entry name" value="Ig-like_fold"/>
</dbReference>
<dbReference type="Gene3D" id="3.20.20.300">
    <property type="entry name" value="Glycoside hydrolase, family 3, N-terminal domain"/>
    <property type="match status" value="1"/>
</dbReference>
<reference evidence="5 6" key="1">
    <citation type="submission" date="2017-07" db="EMBL/GenBank/DDBJ databases">
        <title>A draft genome sequence of Komagataeibacter xylinus LMG 1515.</title>
        <authorList>
            <person name="Skraban J."/>
            <person name="Cleenwerck I."/>
            <person name="Vandamme P."/>
            <person name="Trcek J."/>
        </authorList>
    </citation>
    <scope>NUCLEOTIDE SEQUENCE [LARGE SCALE GENOMIC DNA]</scope>
    <source>
        <strain evidence="5 6">LMG 1515</strain>
    </source>
</reference>
<name>A0A318PRL1_KOMXY</name>
<dbReference type="SMART" id="SM01217">
    <property type="entry name" value="Fn3_like"/>
    <property type="match status" value="1"/>
</dbReference>
<dbReference type="SUPFAM" id="SSF51445">
    <property type="entry name" value="(Trans)glycosidases"/>
    <property type="match status" value="1"/>
</dbReference>
<dbReference type="InterPro" id="IPR036962">
    <property type="entry name" value="Glyco_hydro_3_N_sf"/>
</dbReference>
<dbReference type="STRING" id="1220579.GCA_001571345_00310"/>
<dbReference type="Pfam" id="PF01915">
    <property type="entry name" value="Glyco_hydro_3_C"/>
    <property type="match status" value="1"/>
</dbReference>
<evidence type="ECO:0000256" key="3">
    <source>
        <dbReference type="SAM" id="SignalP"/>
    </source>
</evidence>
<keyword evidence="2 5" id="KW-0378">Hydrolase</keyword>
<dbReference type="AlphaFoldDB" id="A0A318PRL1"/>
<dbReference type="PRINTS" id="PR00133">
    <property type="entry name" value="GLHYDRLASE3"/>
</dbReference>